<dbReference type="EMBL" id="MLAK01000828">
    <property type="protein sequence ID" value="OHT03397.1"/>
    <property type="molecule type" value="Genomic_DNA"/>
</dbReference>
<sequence>MWYEEENQFVRAPTPKTFDRLVQQLEDNDSVLFESISLPKSNPSSNQPSNLPSIEKNAAVSPPKKNTPTKRSYQSTPRAPQTPDSTNSNEIEELSDDFIDDFDEEPKDEENSAIRDSVDTMKNINHDNEIEESLDELKEKLRKLEIEGDRKLEIIRTKDQQILILQHELAEAQARVNGEGSVPSRSQESVEFYKGRFESALQDLENLKKSLKKDGKIKRVSARSARPITPKI</sequence>
<evidence type="ECO:0000313" key="4">
    <source>
        <dbReference type="Proteomes" id="UP000179807"/>
    </source>
</evidence>
<dbReference type="OrthoDB" id="10604008at2759"/>
<name>A0A1J4K1P4_9EUKA</name>
<comment type="caution">
    <text evidence="3">The sequence shown here is derived from an EMBL/GenBank/DDBJ whole genome shotgun (WGS) entry which is preliminary data.</text>
</comment>
<evidence type="ECO:0000313" key="3">
    <source>
        <dbReference type="EMBL" id="OHT03397.1"/>
    </source>
</evidence>
<protein>
    <submittedName>
        <fullName evidence="3">Uncharacterized protein</fullName>
    </submittedName>
</protein>
<keyword evidence="1" id="KW-0175">Coiled coil</keyword>
<feature type="compositionally biased region" description="Basic and acidic residues" evidence="2">
    <location>
        <begin position="109"/>
        <end position="121"/>
    </location>
</feature>
<evidence type="ECO:0000256" key="1">
    <source>
        <dbReference type="SAM" id="Coils"/>
    </source>
</evidence>
<gene>
    <name evidence="3" type="ORF">TRFO_29200</name>
</gene>
<dbReference type="Proteomes" id="UP000179807">
    <property type="component" value="Unassembled WGS sequence"/>
</dbReference>
<dbReference type="AlphaFoldDB" id="A0A1J4K1P4"/>
<evidence type="ECO:0000256" key="2">
    <source>
        <dbReference type="SAM" id="MobiDB-lite"/>
    </source>
</evidence>
<keyword evidence="4" id="KW-1185">Reference proteome</keyword>
<proteinExistence type="predicted"/>
<dbReference type="RefSeq" id="XP_068356533.1">
    <property type="nucleotide sequence ID" value="XM_068506638.1"/>
</dbReference>
<reference evidence="3" key="1">
    <citation type="submission" date="2016-10" db="EMBL/GenBank/DDBJ databases">
        <authorList>
            <person name="Benchimol M."/>
            <person name="Almeida L.G."/>
            <person name="Vasconcelos A.T."/>
            <person name="Perreira-Neves A."/>
            <person name="Rosa I.A."/>
            <person name="Tasca T."/>
            <person name="Bogo M.R."/>
            <person name="de Souza W."/>
        </authorList>
    </citation>
    <scope>NUCLEOTIDE SEQUENCE [LARGE SCALE GENOMIC DNA]</scope>
    <source>
        <strain evidence="3">K</strain>
    </source>
</reference>
<accession>A0A1J4K1P4</accession>
<dbReference type="VEuPathDB" id="TrichDB:TRFO_29200"/>
<feature type="compositionally biased region" description="Low complexity" evidence="2">
    <location>
        <begin position="37"/>
        <end position="53"/>
    </location>
</feature>
<feature type="compositionally biased region" description="Polar residues" evidence="2">
    <location>
        <begin position="64"/>
        <end position="89"/>
    </location>
</feature>
<feature type="region of interest" description="Disordered" evidence="2">
    <location>
        <begin position="34"/>
        <end position="121"/>
    </location>
</feature>
<feature type="coiled-coil region" evidence="1">
    <location>
        <begin position="123"/>
        <end position="214"/>
    </location>
</feature>
<feature type="compositionally biased region" description="Acidic residues" evidence="2">
    <location>
        <begin position="90"/>
        <end position="108"/>
    </location>
</feature>
<dbReference type="GeneID" id="94841342"/>
<organism evidence="3 4">
    <name type="scientific">Tritrichomonas foetus</name>
    <dbReference type="NCBI Taxonomy" id="1144522"/>
    <lineage>
        <taxon>Eukaryota</taxon>
        <taxon>Metamonada</taxon>
        <taxon>Parabasalia</taxon>
        <taxon>Tritrichomonadida</taxon>
        <taxon>Tritrichomonadidae</taxon>
        <taxon>Tritrichomonas</taxon>
    </lineage>
</organism>